<dbReference type="EMBL" id="CP019030">
    <property type="protein sequence ID" value="APU46291.1"/>
    <property type="molecule type" value="Genomic_DNA"/>
</dbReference>
<dbReference type="Pfam" id="PF01381">
    <property type="entry name" value="HTH_3"/>
    <property type="match status" value="1"/>
</dbReference>
<dbReference type="PANTHER" id="PTHR46558">
    <property type="entry name" value="TRACRIPTIONAL REGULATORY PROTEIN-RELATED-RELATED"/>
    <property type="match status" value="1"/>
</dbReference>
<dbReference type="PROSITE" id="PS50943">
    <property type="entry name" value="HTH_CROC1"/>
    <property type="match status" value="1"/>
</dbReference>
<accession>A0A1L7GWD9</accession>
<dbReference type="AlphaFoldDB" id="A0A1L7GWD9"/>
<name>A0A1L7GWD9_LIMFE</name>
<keyword evidence="2" id="KW-0812">Transmembrane</keyword>
<dbReference type="PANTHER" id="PTHR46558:SF11">
    <property type="entry name" value="HTH-TYPE TRANSCRIPTIONAL REGULATOR XRE"/>
    <property type="match status" value="1"/>
</dbReference>
<dbReference type="RefSeq" id="WP_004562981.1">
    <property type="nucleotide sequence ID" value="NZ_CP019030.1"/>
</dbReference>
<dbReference type="SUPFAM" id="SSF47413">
    <property type="entry name" value="lambda repressor-like DNA-binding domains"/>
    <property type="match status" value="1"/>
</dbReference>
<dbReference type="InterPro" id="IPR001387">
    <property type="entry name" value="Cro/C1-type_HTH"/>
</dbReference>
<evidence type="ECO:0000313" key="4">
    <source>
        <dbReference type="Proteomes" id="UP000185427"/>
    </source>
</evidence>
<evidence type="ECO:0000256" key="2">
    <source>
        <dbReference type="SAM" id="Phobius"/>
    </source>
</evidence>
<dbReference type="SUPFAM" id="SSF57783">
    <property type="entry name" value="Zinc beta-ribbon"/>
    <property type="match status" value="1"/>
</dbReference>
<dbReference type="GO" id="GO:0003677">
    <property type="term" value="F:DNA binding"/>
    <property type="evidence" value="ECO:0007669"/>
    <property type="project" value="UniProtKB-KW"/>
</dbReference>
<keyword evidence="2" id="KW-1133">Transmembrane helix</keyword>
<proteinExistence type="predicted"/>
<keyword evidence="2" id="KW-0472">Membrane</keyword>
<reference evidence="3 4" key="1">
    <citation type="submission" date="2016-12" db="EMBL/GenBank/DDBJ databases">
        <title>Complete Genome Sequence of Lactobacillus fermentum Strain SNUV175, a Probiotic for Treatment of Bacterial Vaginosis.</title>
        <authorList>
            <person name="Lee S."/>
            <person name="You H.J."/>
            <person name="Kwon B."/>
            <person name="Ko G."/>
        </authorList>
    </citation>
    <scope>NUCLEOTIDE SEQUENCE [LARGE SCALE GENOMIC DNA]</scope>
    <source>
        <strain evidence="3 4">SNUV175</strain>
    </source>
</reference>
<feature type="transmembrane region" description="Helical" evidence="2">
    <location>
        <begin position="103"/>
        <end position="122"/>
    </location>
</feature>
<organism evidence="3 4">
    <name type="scientific">Limosilactobacillus fermentum</name>
    <name type="common">Lactobacillus fermentum</name>
    <dbReference type="NCBI Taxonomy" id="1613"/>
    <lineage>
        <taxon>Bacteria</taxon>
        <taxon>Bacillati</taxon>
        <taxon>Bacillota</taxon>
        <taxon>Bacilli</taxon>
        <taxon>Lactobacillales</taxon>
        <taxon>Lactobacillaceae</taxon>
        <taxon>Limosilactobacillus</taxon>
    </lineage>
</organism>
<protein>
    <submittedName>
        <fullName evidence="3">DNA-binding protein</fullName>
    </submittedName>
</protein>
<feature type="transmembrane region" description="Helical" evidence="2">
    <location>
        <begin position="128"/>
        <end position="150"/>
    </location>
</feature>
<gene>
    <name evidence="3" type="ORF">BUW47_07585</name>
</gene>
<evidence type="ECO:0000256" key="1">
    <source>
        <dbReference type="ARBA" id="ARBA00023125"/>
    </source>
</evidence>
<keyword evidence="1 3" id="KW-0238">DNA-binding</keyword>
<dbReference type="SMART" id="SM00530">
    <property type="entry name" value="HTH_XRE"/>
    <property type="match status" value="1"/>
</dbReference>
<sequence>MDQIKIGKFIASCRKERGMTQANLAEKLRISDRAISKWETGKSMPDSGIMLELCDLLKINVNELLSGERIMTEAYDKRAEENLLAMKQEVEEKNRQMLRMEYWLSYPALIAGLAMVLVAAFIEMPVWLQILLTGFALVIIFTVALIAVGIEQTAGYYECQNCHHRYIPTYRQTILAMHKGRTRYMKCPECGKRSWQKKALTKEG</sequence>
<dbReference type="OrthoDB" id="9805856at2"/>
<dbReference type="InterPro" id="IPR010982">
    <property type="entry name" value="Lambda_DNA-bd_dom_sf"/>
</dbReference>
<dbReference type="CDD" id="cd00093">
    <property type="entry name" value="HTH_XRE"/>
    <property type="match status" value="1"/>
</dbReference>
<dbReference type="Gene3D" id="1.10.260.40">
    <property type="entry name" value="lambda repressor-like DNA-binding domains"/>
    <property type="match status" value="1"/>
</dbReference>
<dbReference type="Proteomes" id="UP000185427">
    <property type="component" value="Chromosome"/>
</dbReference>
<evidence type="ECO:0000313" key="3">
    <source>
        <dbReference type="EMBL" id="APU46291.1"/>
    </source>
</evidence>